<gene>
    <name evidence="2" type="ORF">RRG08_003370</name>
</gene>
<accession>A0AAE1DVS9</accession>
<protein>
    <submittedName>
        <fullName evidence="2">Uncharacterized protein</fullName>
    </submittedName>
</protein>
<evidence type="ECO:0000313" key="2">
    <source>
        <dbReference type="EMBL" id="KAK3784562.1"/>
    </source>
</evidence>
<proteinExistence type="predicted"/>
<feature type="compositionally biased region" description="Basic and acidic residues" evidence="1">
    <location>
        <begin position="86"/>
        <end position="101"/>
    </location>
</feature>
<dbReference type="AlphaFoldDB" id="A0AAE1DVS9"/>
<reference evidence="2" key="1">
    <citation type="journal article" date="2023" name="G3 (Bethesda)">
        <title>A reference genome for the long-term kleptoplast-retaining sea slug Elysia crispata morphotype clarki.</title>
        <authorList>
            <person name="Eastman K.E."/>
            <person name="Pendleton A.L."/>
            <person name="Shaikh M.A."/>
            <person name="Suttiyut T."/>
            <person name="Ogas R."/>
            <person name="Tomko P."/>
            <person name="Gavelis G."/>
            <person name="Widhalm J.R."/>
            <person name="Wisecaver J.H."/>
        </authorList>
    </citation>
    <scope>NUCLEOTIDE SEQUENCE</scope>
    <source>
        <strain evidence="2">ECLA1</strain>
    </source>
</reference>
<name>A0AAE1DVS9_9GAST</name>
<dbReference type="Proteomes" id="UP001283361">
    <property type="component" value="Unassembled WGS sequence"/>
</dbReference>
<feature type="region of interest" description="Disordered" evidence="1">
    <location>
        <begin position="72"/>
        <end position="101"/>
    </location>
</feature>
<organism evidence="2 3">
    <name type="scientific">Elysia crispata</name>
    <name type="common">lettuce slug</name>
    <dbReference type="NCBI Taxonomy" id="231223"/>
    <lineage>
        <taxon>Eukaryota</taxon>
        <taxon>Metazoa</taxon>
        <taxon>Spiralia</taxon>
        <taxon>Lophotrochozoa</taxon>
        <taxon>Mollusca</taxon>
        <taxon>Gastropoda</taxon>
        <taxon>Heterobranchia</taxon>
        <taxon>Euthyneura</taxon>
        <taxon>Panpulmonata</taxon>
        <taxon>Sacoglossa</taxon>
        <taxon>Placobranchoidea</taxon>
        <taxon>Plakobranchidae</taxon>
        <taxon>Elysia</taxon>
    </lineage>
</organism>
<dbReference type="EMBL" id="JAWDGP010002226">
    <property type="protein sequence ID" value="KAK3784562.1"/>
    <property type="molecule type" value="Genomic_DNA"/>
</dbReference>
<evidence type="ECO:0000313" key="3">
    <source>
        <dbReference type="Proteomes" id="UP001283361"/>
    </source>
</evidence>
<evidence type="ECO:0000256" key="1">
    <source>
        <dbReference type="SAM" id="MobiDB-lite"/>
    </source>
</evidence>
<keyword evidence="3" id="KW-1185">Reference proteome</keyword>
<sequence>MCSLFCDCECASSHNQDARALSLTKRAAALEFIDSYPAECVRCYIDGSATEGTSDGGYGVYIEWKSQEMTRMSGPVGPRNVQLQMRKSDTARVHPHTEGTA</sequence>
<comment type="caution">
    <text evidence="2">The sequence shown here is derived from an EMBL/GenBank/DDBJ whole genome shotgun (WGS) entry which is preliminary data.</text>
</comment>